<protein>
    <recommendedName>
        <fullName evidence="4">Lipase chaperone</fullName>
    </recommendedName>
    <alternativeName>
        <fullName evidence="15">Lipase foldase</fullName>
    </alternativeName>
    <alternativeName>
        <fullName evidence="13">Lipase helper protein</fullName>
    </alternativeName>
    <alternativeName>
        <fullName evidence="14">Lipase modulator</fullName>
    </alternativeName>
</protein>
<evidence type="ECO:0000256" key="9">
    <source>
        <dbReference type="ARBA" id="ARBA00022989"/>
    </source>
</evidence>
<evidence type="ECO:0000256" key="7">
    <source>
        <dbReference type="ARBA" id="ARBA00022692"/>
    </source>
</evidence>
<evidence type="ECO:0000256" key="4">
    <source>
        <dbReference type="ARBA" id="ARBA00019692"/>
    </source>
</evidence>
<comment type="caution">
    <text evidence="16">The sequence shown here is derived from an EMBL/GenBank/DDBJ whole genome shotgun (WGS) entry which is preliminary data.</text>
</comment>
<reference evidence="17" key="1">
    <citation type="journal article" date="2019" name="Int. J. Syst. Evol. Microbiol.">
        <title>The Global Catalogue of Microorganisms (GCM) 10K type strain sequencing project: providing services to taxonomists for standard genome sequencing and annotation.</title>
        <authorList>
            <consortium name="The Broad Institute Genomics Platform"/>
            <consortium name="The Broad Institute Genome Sequencing Center for Infectious Disease"/>
            <person name="Wu L."/>
            <person name="Ma J."/>
        </authorList>
    </citation>
    <scope>NUCLEOTIDE SEQUENCE [LARGE SCALE GENOMIC DNA]</scope>
    <source>
        <strain evidence="17">JCM 17555</strain>
    </source>
</reference>
<dbReference type="Pfam" id="PF03280">
    <property type="entry name" value="Lipase_chap"/>
    <property type="match status" value="1"/>
</dbReference>
<evidence type="ECO:0000256" key="12">
    <source>
        <dbReference type="ARBA" id="ARBA00023186"/>
    </source>
</evidence>
<evidence type="ECO:0000313" key="16">
    <source>
        <dbReference type="EMBL" id="GAA3957158.1"/>
    </source>
</evidence>
<organism evidence="16 17">
    <name type="scientific">Allohahella marinimesophila</name>
    <dbReference type="NCBI Taxonomy" id="1054972"/>
    <lineage>
        <taxon>Bacteria</taxon>
        <taxon>Pseudomonadati</taxon>
        <taxon>Pseudomonadota</taxon>
        <taxon>Gammaproteobacteria</taxon>
        <taxon>Oceanospirillales</taxon>
        <taxon>Hahellaceae</taxon>
        <taxon>Allohahella</taxon>
    </lineage>
</organism>
<comment type="function">
    <text evidence="1">May be involved in the folding of the extracellular lipase during its passage through the periplasm.</text>
</comment>
<evidence type="ECO:0000256" key="14">
    <source>
        <dbReference type="ARBA" id="ARBA00031542"/>
    </source>
</evidence>
<gene>
    <name evidence="16" type="ORF">GCM10022278_14660</name>
</gene>
<accession>A0ABP7P0G4</accession>
<keyword evidence="5" id="KW-1003">Cell membrane</keyword>
<keyword evidence="10" id="KW-0443">Lipid metabolism</keyword>
<evidence type="ECO:0000256" key="2">
    <source>
        <dbReference type="ARBA" id="ARBA00004383"/>
    </source>
</evidence>
<keyword evidence="8" id="KW-0442">Lipid degradation</keyword>
<evidence type="ECO:0000313" key="17">
    <source>
        <dbReference type="Proteomes" id="UP001501337"/>
    </source>
</evidence>
<evidence type="ECO:0000256" key="6">
    <source>
        <dbReference type="ARBA" id="ARBA00022519"/>
    </source>
</evidence>
<sequence length="221" mass="24966">MILTPPRRGLAALAIVFTLAVLALYLAQTGRQDQLRYDLNWQQPEPTPGKRPISPNSWSFDFRPLGDILQTARLDGEGRLIVDADLADLLETATNTLPDHLDSDNLERAGLLVRKNFPGKSGERLSHLVEGYYRYGHMSREGRQRFEALSARAALAEQTALQHQHFDESDVRALFGRKMLLQSYLLSRRDINEDAALSTQEKQARLAELNASFSQILPDRQ</sequence>
<dbReference type="SUPFAM" id="SSF158855">
    <property type="entry name" value="Lipase chaperone-like"/>
    <property type="match status" value="1"/>
</dbReference>
<evidence type="ECO:0000256" key="3">
    <source>
        <dbReference type="ARBA" id="ARBA00010358"/>
    </source>
</evidence>
<keyword evidence="6" id="KW-0997">Cell inner membrane</keyword>
<evidence type="ECO:0000256" key="15">
    <source>
        <dbReference type="ARBA" id="ARBA00033028"/>
    </source>
</evidence>
<keyword evidence="11" id="KW-0472">Membrane</keyword>
<evidence type="ECO:0000256" key="13">
    <source>
        <dbReference type="ARBA" id="ARBA00030948"/>
    </source>
</evidence>
<dbReference type="Proteomes" id="UP001501337">
    <property type="component" value="Unassembled WGS sequence"/>
</dbReference>
<name>A0ABP7P0G4_9GAMM</name>
<comment type="subcellular location">
    <subcellularLocation>
        <location evidence="2">Cell inner membrane</location>
        <topology evidence="2">Single-pass membrane protein</topology>
        <orientation evidence="2">Periplasmic side</orientation>
    </subcellularLocation>
</comment>
<evidence type="ECO:0000256" key="5">
    <source>
        <dbReference type="ARBA" id="ARBA00022475"/>
    </source>
</evidence>
<keyword evidence="9" id="KW-1133">Transmembrane helix</keyword>
<dbReference type="InterPro" id="IPR004961">
    <property type="entry name" value="Lipase_chaperone"/>
</dbReference>
<evidence type="ECO:0000256" key="1">
    <source>
        <dbReference type="ARBA" id="ARBA00003280"/>
    </source>
</evidence>
<dbReference type="EMBL" id="BAABBO010000007">
    <property type="protein sequence ID" value="GAA3957158.1"/>
    <property type="molecule type" value="Genomic_DNA"/>
</dbReference>
<keyword evidence="17" id="KW-1185">Reference proteome</keyword>
<comment type="similarity">
    <text evidence="3">Belongs to the lipase chaperone family.</text>
</comment>
<evidence type="ECO:0000256" key="11">
    <source>
        <dbReference type="ARBA" id="ARBA00023136"/>
    </source>
</evidence>
<evidence type="ECO:0000256" key="10">
    <source>
        <dbReference type="ARBA" id="ARBA00023098"/>
    </source>
</evidence>
<evidence type="ECO:0000256" key="8">
    <source>
        <dbReference type="ARBA" id="ARBA00022963"/>
    </source>
</evidence>
<keyword evidence="12" id="KW-0143">Chaperone</keyword>
<keyword evidence="7" id="KW-0812">Transmembrane</keyword>
<proteinExistence type="inferred from homology"/>